<dbReference type="Proteomes" id="UP001497444">
    <property type="component" value="Unassembled WGS sequence"/>
</dbReference>
<dbReference type="InterPro" id="IPR001005">
    <property type="entry name" value="SANT/Myb"/>
</dbReference>
<evidence type="ECO:0000313" key="9">
    <source>
        <dbReference type="Proteomes" id="UP001497444"/>
    </source>
</evidence>
<keyword evidence="2" id="KW-0217">Developmental protein</keyword>
<comment type="subcellular location">
    <subcellularLocation>
        <location evidence="1">Nucleus</location>
    </subcellularLocation>
</comment>
<reference evidence="8" key="1">
    <citation type="submission" date="2024-02" db="EMBL/GenBank/DDBJ databases">
        <authorList>
            <consortium name="ELIXIR-Norway"/>
            <consortium name="Elixir Norway"/>
        </authorList>
    </citation>
    <scope>NUCLEOTIDE SEQUENCE</scope>
</reference>
<evidence type="ECO:0000256" key="1">
    <source>
        <dbReference type="ARBA" id="ARBA00004123"/>
    </source>
</evidence>
<keyword evidence="5" id="KW-0804">Transcription</keyword>
<evidence type="ECO:0000256" key="4">
    <source>
        <dbReference type="ARBA" id="ARBA00023015"/>
    </source>
</evidence>
<accession>A0ABP0V9P1</accession>
<comment type="caution">
    <text evidence="8">The sequence shown here is derived from an EMBL/GenBank/DDBJ whole genome shotgun (WGS) entry which is preliminary data.</text>
</comment>
<dbReference type="InterPro" id="IPR044847">
    <property type="entry name" value="KAN_fam"/>
</dbReference>
<evidence type="ECO:0000259" key="7">
    <source>
        <dbReference type="Pfam" id="PF00249"/>
    </source>
</evidence>
<dbReference type="EMBL" id="CAXAQS010000326">
    <property type="protein sequence ID" value="CAK9251136.1"/>
    <property type="molecule type" value="Genomic_DNA"/>
</dbReference>
<feature type="domain" description="Myb-like" evidence="7">
    <location>
        <begin position="198"/>
        <end position="249"/>
    </location>
</feature>
<evidence type="ECO:0000256" key="5">
    <source>
        <dbReference type="ARBA" id="ARBA00023163"/>
    </source>
</evidence>
<keyword evidence="3" id="KW-0221">Differentiation</keyword>
<keyword evidence="6" id="KW-0539">Nucleus</keyword>
<dbReference type="PANTHER" id="PTHR31496">
    <property type="entry name" value="TRANSCRIPTION FACTOR KAN2-RELATED"/>
    <property type="match status" value="1"/>
</dbReference>
<keyword evidence="4" id="KW-0805">Transcription regulation</keyword>
<name>A0ABP0V9P1_9BRYO</name>
<gene>
    <name evidence="8" type="ORF">CSSPJE1EN1_LOCUS26514</name>
</gene>
<evidence type="ECO:0000313" key="8">
    <source>
        <dbReference type="EMBL" id="CAK9251136.1"/>
    </source>
</evidence>
<keyword evidence="9" id="KW-1185">Reference proteome</keyword>
<dbReference type="Gene3D" id="1.10.10.60">
    <property type="entry name" value="Homeodomain-like"/>
    <property type="match status" value="1"/>
</dbReference>
<proteinExistence type="predicted"/>
<dbReference type="Pfam" id="PF00249">
    <property type="entry name" value="Myb_DNA-binding"/>
    <property type="match status" value="1"/>
</dbReference>
<dbReference type="SUPFAM" id="SSF46689">
    <property type="entry name" value="Homeodomain-like"/>
    <property type="match status" value="1"/>
</dbReference>
<dbReference type="InterPro" id="IPR006447">
    <property type="entry name" value="Myb_dom_plants"/>
</dbReference>
<dbReference type="PANTHER" id="PTHR31496:SF25">
    <property type="entry name" value="TRANSCRIPTION FACTOR KAN3-RELATED"/>
    <property type="match status" value="1"/>
</dbReference>
<dbReference type="InterPro" id="IPR009057">
    <property type="entry name" value="Homeodomain-like_sf"/>
</dbReference>
<dbReference type="NCBIfam" id="TIGR01557">
    <property type="entry name" value="myb_SHAQKYF"/>
    <property type="match status" value="1"/>
</dbReference>
<evidence type="ECO:0000256" key="2">
    <source>
        <dbReference type="ARBA" id="ARBA00022473"/>
    </source>
</evidence>
<sequence length="437" mass="48110">MQESFFTKSLNSPNEEAAHIIIPLAVAGPDLSLQIRPPNSYNQLQQPPSFPSGLVLASSNTPHEPMSDMSYVSSPRKCHDHEASFGTTASRPDLCIANPSLDLQAASDHGTFSLPAEEKTRGVLHNLQSEYVKPIVAGGLYHCLQSSSNSQSLLPNLMQITAGDCTSISSNLQKTTHILHCGFIMSKSPSKRSMRTRRMRWTNSLHQQFVHAVELLGGHERATPKSVLELMNVKDLTLAHVKSHLQMYRTVKTTSKPLSLPGQNDFAESPHNNGRNYGEFLMAQGSLSNRGFETSTFLPKSSNYYSTLGDAQATLLLMQNKKPSQQEASNLWHSPALIPYSSNCIRLEQQLKATHTLSQDKGMENQWMMGSTTSPSIKQPPLQFSPPLSEFVSSHTTNIIPKMPNLEFTLGRSGWSSTRGLDHGATDAPQGLFLLKC</sequence>
<evidence type="ECO:0000256" key="6">
    <source>
        <dbReference type="ARBA" id="ARBA00023242"/>
    </source>
</evidence>
<protein>
    <recommendedName>
        <fullName evidence="7">Myb-like domain-containing protein</fullName>
    </recommendedName>
</protein>
<organism evidence="8 9">
    <name type="scientific">Sphagnum jensenii</name>
    <dbReference type="NCBI Taxonomy" id="128206"/>
    <lineage>
        <taxon>Eukaryota</taxon>
        <taxon>Viridiplantae</taxon>
        <taxon>Streptophyta</taxon>
        <taxon>Embryophyta</taxon>
        <taxon>Bryophyta</taxon>
        <taxon>Sphagnophytina</taxon>
        <taxon>Sphagnopsida</taxon>
        <taxon>Sphagnales</taxon>
        <taxon>Sphagnaceae</taxon>
        <taxon>Sphagnum</taxon>
    </lineage>
</organism>
<evidence type="ECO:0000256" key="3">
    <source>
        <dbReference type="ARBA" id="ARBA00022782"/>
    </source>
</evidence>